<evidence type="ECO:0000256" key="1">
    <source>
        <dbReference type="ARBA" id="ARBA00010552"/>
    </source>
</evidence>
<dbReference type="PANTHER" id="PTHR11803:SF58">
    <property type="entry name" value="PROTEIN HMF1-RELATED"/>
    <property type="match status" value="1"/>
</dbReference>
<name>A0A9E6XSF1_9ACTN</name>
<evidence type="ECO:0000313" key="3">
    <source>
        <dbReference type="Proteomes" id="UP001162834"/>
    </source>
</evidence>
<dbReference type="Proteomes" id="UP001162834">
    <property type="component" value="Chromosome"/>
</dbReference>
<dbReference type="Gene3D" id="3.30.1330.40">
    <property type="entry name" value="RutC-like"/>
    <property type="match status" value="1"/>
</dbReference>
<dbReference type="InterPro" id="IPR035959">
    <property type="entry name" value="RutC-like_sf"/>
</dbReference>
<proteinExistence type="inferred from homology"/>
<comment type="similarity">
    <text evidence="1">Belongs to the RutC family.</text>
</comment>
<evidence type="ECO:0000313" key="2">
    <source>
        <dbReference type="EMBL" id="UGS33873.1"/>
    </source>
</evidence>
<dbReference type="PANTHER" id="PTHR11803">
    <property type="entry name" value="2-IMINOBUTANOATE/2-IMINOPROPANOATE DEAMINASE RIDA"/>
    <property type="match status" value="1"/>
</dbReference>
<evidence type="ECO:0008006" key="4">
    <source>
        <dbReference type="Google" id="ProtNLM"/>
    </source>
</evidence>
<organism evidence="2 3">
    <name type="scientific">Capillimicrobium parvum</name>
    <dbReference type="NCBI Taxonomy" id="2884022"/>
    <lineage>
        <taxon>Bacteria</taxon>
        <taxon>Bacillati</taxon>
        <taxon>Actinomycetota</taxon>
        <taxon>Thermoleophilia</taxon>
        <taxon>Solirubrobacterales</taxon>
        <taxon>Capillimicrobiaceae</taxon>
        <taxon>Capillimicrobium</taxon>
    </lineage>
</organism>
<protein>
    <recommendedName>
        <fullName evidence="4">RidA family protein</fullName>
    </recommendedName>
</protein>
<accession>A0A9E6XSF1</accession>
<dbReference type="Pfam" id="PF01042">
    <property type="entry name" value="Ribonuc_L-PSP"/>
    <property type="match status" value="1"/>
</dbReference>
<dbReference type="SUPFAM" id="SSF55298">
    <property type="entry name" value="YjgF-like"/>
    <property type="match status" value="1"/>
</dbReference>
<keyword evidence="3" id="KW-1185">Reference proteome</keyword>
<dbReference type="GO" id="GO:0005829">
    <property type="term" value="C:cytosol"/>
    <property type="evidence" value="ECO:0007669"/>
    <property type="project" value="TreeGrafter"/>
</dbReference>
<dbReference type="RefSeq" id="WP_259313563.1">
    <property type="nucleotide sequence ID" value="NZ_CP087164.1"/>
</dbReference>
<dbReference type="EMBL" id="CP087164">
    <property type="protein sequence ID" value="UGS33873.1"/>
    <property type="molecule type" value="Genomic_DNA"/>
</dbReference>
<sequence>MSIHRKAHSGGVGYSLSTSVQGPGELIYVSGVIGTGDTLAEQTGSCFDQIEQALAAHGATLASVVRITSYLTSLDEYGDFSRIRGERFDDDLPSSTAVQVAGLLFDGLIEIDAIAFLPA</sequence>
<reference evidence="2" key="1">
    <citation type="journal article" date="2022" name="Int. J. Syst. Evol. Microbiol.">
        <title>Pseudomonas aegrilactucae sp. nov. and Pseudomonas morbosilactucae sp. nov., pathogens causing bacterial rot of lettuce in Japan.</title>
        <authorList>
            <person name="Sawada H."/>
            <person name="Fujikawa T."/>
            <person name="Satou M."/>
        </authorList>
    </citation>
    <scope>NUCLEOTIDE SEQUENCE</scope>
    <source>
        <strain evidence="2">0166_1</strain>
    </source>
</reference>
<dbReference type="AlphaFoldDB" id="A0A9E6XSF1"/>
<dbReference type="GO" id="GO:0019239">
    <property type="term" value="F:deaminase activity"/>
    <property type="evidence" value="ECO:0007669"/>
    <property type="project" value="TreeGrafter"/>
</dbReference>
<dbReference type="CDD" id="cd00448">
    <property type="entry name" value="YjgF_YER057c_UK114_family"/>
    <property type="match status" value="1"/>
</dbReference>
<dbReference type="InterPro" id="IPR006175">
    <property type="entry name" value="YjgF/YER057c/UK114"/>
</dbReference>
<gene>
    <name evidence="2" type="ORF">DSM104329_00238</name>
</gene>
<dbReference type="KEGG" id="sbae:DSM104329_00238"/>